<dbReference type="InterPro" id="IPR014722">
    <property type="entry name" value="Rib_uL2_dom2"/>
</dbReference>
<evidence type="ECO:0000313" key="11">
    <source>
        <dbReference type="Proteomes" id="UP001165060"/>
    </source>
</evidence>
<dbReference type="InterPro" id="IPR029063">
    <property type="entry name" value="SAM-dependent_MTases_sf"/>
</dbReference>
<gene>
    <name evidence="10" type="ORF">TeGR_g14110</name>
</gene>
<evidence type="ECO:0000256" key="8">
    <source>
        <dbReference type="ARBA" id="ARBA00023242"/>
    </source>
</evidence>
<evidence type="ECO:0000256" key="6">
    <source>
        <dbReference type="ARBA" id="ARBA00022694"/>
    </source>
</evidence>
<dbReference type="PANTHER" id="PTHR23245:SF36">
    <property type="entry name" value="TRNA (GUANINE(37)-N1)-METHYLTRANSFERASE"/>
    <property type="match status" value="1"/>
</dbReference>
<reference evidence="10 11" key="1">
    <citation type="journal article" date="2023" name="Commun. Biol.">
        <title>Genome analysis of Parmales, the sister group of diatoms, reveals the evolutionary specialization of diatoms from phago-mixotrophs to photoautotrophs.</title>
        <authorList>
            <person name="Ban H."/>
            <person name="Sato S."/>
            <person name="Yoshikawa S."/>
            <person name="Yamada K."/>
            <person name="Nakamura Y."/>
            <person name="Ichinomiya M."/>
            <person name="Sato N."/>
            <person name="Blanc-Mathieu R."/>
            <person name="Endo H."/>
            <person name="Kuwata A."/>
            <person name="Ogata H."/>
        </authorList>
    </citation>
    <scope>NUCLEOTIDE SEQUENCE [LARGE SCALE GENOMIC DNA]</scope>
</reference>
<dbReference type="PROSITE" id="PS51684">
    <property type="entry name" value="SAM_MT_TRM5_TYW2"/>
    <property type="match status" value="1"/>
</dbReference>
<keyword evidence="7" id="KW-0496">Mitochondrion</keyword>
<evidence type="ECO:0000256" key="1">
    <source>
        <dbReference type="ARBA" id="ARBA00009775"/>
    </source>
</evidence>
<dbReference type="Gene3D" id="3.40.50.150">
    <property type="entry name" value="Vaccinia Virus protein VP39"/>
    <property type="match status" value="1"/>
</dbReference>
<comment type="similarity">
    <text evidence="1">Belongs to the class I-like SAM-binding methyltransferase superfamily. TRM5/TYW2 family.</text>
</comment>
<evidence type="ECO:0000313" key="10">
    <source>
        <dbReference type="EMBL" id="GMI40502.1"/>
    </source>
</evidence>
<dbReference type="InterPro" id="IPR056744">
    <property type="entry name" value="TRM5/TYW2-like_N"/>
</dbReference>
<evidence type="ECO:0000256" key="4">
    <source>
        <dbReference type="ARBA" id="ARBA00022679"/>
    </source>
</evidence>
<dbReference type="EMBL" id="BRYB01000940">
    <property type="protein sequence ID" value="GMI40502.1"/>
    <property type="molecule type" value="Genomic_DNA"/>
</dbReference>
<protein>
    <recommendedName>
        <fullName evidence="9">SAM-dependent methyltransferase TRM5/TYW2-type domain-containing protein</fullName>
    </recommendedName>
</protein>
<keyword evidence="6" id="KW-0819">tRNA processing</keyword>
<keyword evidence="3" id="KW-0489">Methyltransferase</keyword>
<feature type="non-terminal residue" evidence="10">
    <location>
        <position position="1"/>
    </location>
</feature>
<evidence type="ECO:0000256" key="5">
    <source>
        <dbReference type="ARBA" id="ARBA00022691"/>
    </source>
</evidence>
<dbReference type="Gene3D" id="2.30.30.30">
    <property type="match status" value="1"/>
</dbReference>
<sequence length="394" mass="42674">SPPSPLSPLLPPTAVLSSLPIPTAYAHLSLPSVLRAFLPPHLHAAAPSSFESVGSIAHVNLRPEYLPYKLLIGRALLDKTPAISKVVNKIAEISSQFRTFPMEVIAGADDGDFVTTLREGGVRFRLDFSRVYWNSRLQYEHRRLVDLILGKEHGGSSKKSSTTEAPTKRLIVADAMAGIGPFAIPLGLENPESILANDLNPDSFKYLQENIILNKVSSAVTPSCLDGREFIHSLMSRAPSKTPSHVIMNLPATAVEFLDAFRSWPAALPPPTVHVYCFVKCQSLDASDAEAKIRPRVEAALGCAAGELAVHLVRDVAPKKPMCCVSFRLPEADDLSTIVGKPGDTVVVVNGYGRGDECELVEVKVDDFVAVLKVLETGELLPAVEYEDFSKLHA</sequence>
<keyword evidence="4" id="KW-0808">Transferase</keyword>
<comment type="caution">
    <text evidence="10">The sequence shown here is derived from an EMBL/GenBank/DDBJ whole genome shotgun (WGS) entry which is preliminary data.</text>
</comment>
<keyword evidence="8" id="KW-0539">Nucleus</keyword>
<dbReference type="InterPro" id="IPR056743">
    <property type="entry name" value="TRM5-TYW2-like_MTfase"/>
</dbReference>
<dbReference type="HAMAP" id="MF_03152">
    <property type="entry name" value="TRM5"/>
    <property type="match status" value="1"/>
</dbReference>
<name>A0ABQ6N5I2_9STRA</name>
<dbReference type="Proteomes" id="UP001165060">
    <property type="component" value="Unassembled WGS sequence"/>
</dbReference>
<accession>A0ABQ6N5I2</accession>
<keyword evidence="5" id="KW-0949">S-adenosyl-L-methionine</keyword>
<proteinExistence type="inferred from homology"/>
<dbReference type="SUPFAM" id="SSF53335">
    <property type="entry name" value="S-adenosyl-L-methionine-dependent methyltransferases"/>
    <property type="match status" value="1"/>
</dbReference>
<keyword evidence="2" id="KW-0963">Cytoplasm</keyword>
<dbReference type="InterPro" id="IPR041995">
    <property type="entry name" value="KOW_KIN17"/>
</dbReference>
<feature type="domain" description="SAM-dependent methyltransferase TRM5/TYW2-type" evidence="9">
    <location>
        <begin position="50"/>
        <end position="331"/>
    </location>
</feature>
<dbReference type="Pfam" id="PF02475">
    <property type="entry name" value="TRM5-TYW2_MTfase"/>
    <property type="match status" value="1"/>
</dbReference>
<keyword evidence="11" id="KW-1185">Reference proteome</keyword>
<evidence type="ECO:0000256" key="3">
    <source>
        <dbReference type="ARBA" id="ARBA00022603"/>
    </source>
</evidence>
<dbReference type="Gene3D" id="3.30.300.110">
    <property type="entry name" value="Met-10+ protein-like domains"/>
    <property type="match status" value="1"/>
</dbReference>
<dbReference type="InterPro" id="IPR030382">
    <property type="entry name" value="MeTrfase_TRM5/TYW2"/>
</dbReference>
<evidence type="ECO:0000259" key="9">
    <source>
        <dbReference type="PROSITE" id="PS51684"/>
    </source>
</evidence>
<dbReference type="InterPro" id="IPR025792">
    <property type="entry name" value="tRNA_Gua_MeTrfase_euk"/>
</dbReference>
<dbReference type="Pfam" id="PF25092">
    <property type="entry name" value="SH3_KIN17_C"/>
    <property type="match status" value="1"/>
</dbReference>
<evidence type="ECO:0000256" key="7">
    <source>
        <dbReference type="ARBA" id="ARBA00023128"/>
    </source>
</evidence>
<organism evidence="10 11">
    <name type="scientific">Tetraparma gracilis</name>
    <dbReference type="NCBI Taxonomy" id="2962635"/>
    <lineage>
        <taxon>Eukaryota</taxon>
        <taxon>Sar</taxon>
        <taxon>Stramenopiles</taxon>
        <taxon>Ochrophyta</taxon>
        <taxon>Bolidophyceae</taxon>
        <taxon>Parmales</taxon>
        <taxon>Triparmaceae</taxon>
        <taxon>Tetraparma</taxon>
    </lineage>
</organism>
<dbReference type="Pfam" id="PF25133">
    <property type="entry name" value="TYW2_N_2"/>
    <property type="match status" value="1"/>
</dbReference>
<dbReference type="PANTHER" id="PTHR23245">
    <property type="entry name" value="TRNA METHYLTRANSFERASE"/>
    <property type="match status" value="1"/>
</dbReference>
<evidence type="ECO:0000256" key="2">
    <source>
        <dbReference type="ARBA" id="ARBA00022490"/>
    </source>
</evidence>